<dbReference type="PANTHER" id="PTHR39673:SF5">
    <property type="entry name" value="TUNGSTEN-CONTAINING FORMYLMETHANOFURAN DEHYDROGENASE 2 SUBUNIT C"/>
    <property type="match status" value="1"/>
</dbReference>
<dbReference type="PANTHER" id="PTHR39673">
    <property type="entry name" value="TUNGSTEN FORMYLMETHANOFURAN DEHYDROGENASE, SUBUNIT C (FWDC)"/>
    <property type="match status" value="1"/>
</dbReference>
<name>A0A9D7E7K4_9PROT</name>
<evidence type="ECO:0000313" key="2">
    <source>
        <dbReference type="EMBL" id="MBK6975318.1"/>
    </source>
</evidence>
<dbReference type="AlphaFoldDB" id="A0A9D7E7K4"/>
<dbReference type="EMBL" id="JADJEV010000005">
    <property type="protein sequence ID" value="MBK6975318.1"/>
    <property type="molecule type" value="Genomic_DNA"/>
</dbReference>
<dbReference type="GO" id="GO:0018493">
    <property type="term" value="F:formylmethanofuran dehydrogenase activity"/>
    <property type="evidence" value="ECO:0007669"/>
    <property type="project" value="InterPro"/>
</dbReference>
<dbReference type="NCBIfam" id="TIGR03122">
    <property type="entry name" value="one_C_dehyd_C"/>
    <property type="match status" value="1"/>
</dbReference>
<proteinExistence type="predicted"/>
<dbReference type="GO" id="GO:0015948">
    <property type="term" value="P:methanogenesis"/>
    <property type="evidence" value="ECO:0007669"/>
    <property type="project" value="InterPro"/>
</dbReference>
<gene>
    <name evidence="2" type="ORF">IPH26_21040</name>
</gene>
<evidence type="ECO:0000313" key="3">
    <source>
        <dbReference type="Proteomes" id="UP000807785"/>
    </source>
</evidence>
<accession>A0A9D7E7K4</accession>
<dbReference type="InterPro" id="IPR017550">
    <property type="entry name" value="Formylmethanofuran_DH_suC"/>
</dbReference>
<dbReference type="SUPFAM" id="SSF69336">
    <property type="entry name" value="Alpha subunit of glutamate synthase, C-terminal domain"/>
    <property type="match status" value="1"/>
</dbReference>
<dbReference type="Pfam" id="PF01493">
    <property type="entry name" value="GXGXG"/>
    <property type="match status" value="1"/>
</dbReference>
<sequence>MSLTLTLHTQPEVPLEAEAIIPERFEGMSAARIAATRLLYGNRGAALGDFFHVEGQADGELRVAGDCARIKRLGSAMSRGRLVIEGNVGMHLGAAMSGGEILVEGDAGDWVGVEMLGGRIVVKGNAGHLVGSAIRGGRVGVRGGEIIVHGSAGNEIGSSMRRGLIAVGGDAGDFTGVNMLAGTVVVLGRLGWRTGAGMKRGSIISTNPAEMLPTFSFACAYRPVALRLVLTHLRGLGLPVSDEQIAGRYRRWSGDAVEMNRGEVLLPDR</sequence>
<feature type="domain" description="Glutamate synthase alpha subunit C-terminal" evidence="1">
    <location>
        <begin position="82"/>
        <end position="204"/>
    </location>
</feature>
<comment type="caution">
    <text evidence="2">The sequence shown here is derived from an EMBL/GenBank/DDBJ whole genome shotgun (WGS) entry which is preliminary data.</text>
</comment>
<dbReference type="InterPro" id="IPR002489">
    <property type="entry name" value="Glu_synth_asu_C"/>
</dbReference>
<organism evidence="2 3">
    <name type="scientific">Candidatus Methylophosphatis roskildensis</name>
    <dbReference type="NCBI Taxonomy" id="2899263"/>
    <lineage>
        <taxon>Bacteria</taxon>
        <taxon>Pseudomonadati</taxon>
        <taxon>Pseudomonadota</taxon>
        <taxon>Betaproteobacteria</taxon>
        <taxon>Nitrosomonadales</taxon>
        <taxon>Sterolibacteriaceae</taxon>
        <taxon>Candidatus Methylophosphatis</taxon>
    </lineage>
</organism>
<evidence type="ECO:0000259" key="1">
    <source>
        <dbReference type="Pfam" id="PF01493"/>
    </source>
</evidence>
<protein>
    <submittedName>
        <fullName evidence="2">Formylmethanofuran dehydrogenase subunit C</fullName>
    </submittedName>
</protein>
<dbReference type="Gene3D" id="2.160.20.60">
    <property type="entry name" value="Glutamate synthase, alpha subunit, C-terminal domain"/>
    <property type="match status" value="1"/>
</dbReference>
<dbReference type="GO" id="GO:0046914">
    <property type="term" value="F:transition metal ion binding"/>
    <property type="evidence" value="ECO:0007669"/>
    <property type="project" value="InterPro"/>
</dbReference>
<dbReference type="InterPro" id="IPR036485">
    <property type="entry name" value="Glu_synth_asu_C_sf"/>
</dbReference>
<dbReference type="Proteomes" id="UP000807785">
    <property type="component" value="Unassembled WGS sequence"/>
</dbReference>
<reference evidence="2" key="1">
    <citation type="submission" date="2020-10" db="EMBL/GenBank/DDBJ databases">
        <title>Connecting structure to function with the recovery of over 1000 high-quality activated sludge metagenome-assembled genomes encoding full-length rRNA genes using long-read sequencing.</title>
        <authorList>
            <person name="Singleton C.M."/>
            <person name="Petriglieri F."/>
            <person name="Kristensen J.M."/>
            <person name="Kirkegaard R.H."/>
            <person name="Michaelsen T.Y."/>
            <person name="Andersen M.H."/>
            <person name="Karst S.M."/>
            <person name="Dueholm M.S."/>
            <person name="Nielsen P.H."/>
            <person name="Albertsen M."/>
        </authorList>
    </citation>
    <scope>NUCLEOTIDE SEQUENCE</scope>
    <source>
        <strain evidence="2">Bjer_18-Q3-R1-45_BAT3C.347</strain>
    </source>
</reference>